<accession>A0A5N7D1D5</accession>
<dbReference type="OrthoDB" id="4756206at2759"/>
<evidence type="ECO:0000256" key="9">
    <source>
        <dbReference type="ARBA" id="ARBA00023326"/>
    </source>
</evidence>
<dbReference type="Pfam" id="PF07335">
    <property type="entry name" value="Glyco_hydro_75"/>
    <property type="match status" value="1"/>
</dbReference>
<keyword evidence="6 11" id="KW-0378">Hydrolase</keyword>
<evidence type="ECO:0000256" key="4">
    <source>
        <dbReference type="ARBA" id="ARBA00022525"/>
    </source>
</evidence>
<dbReference type="PANTHER" id="PTHR42061:SF4">
    <property type="entry name" value="ENDO-CHITOSANASE"/>
    <property type="match status" value="1"/>
</dbReference>
<evidence type="ECO:0000256" key="6">
    <source>
        <dbReference type="ARBA" id="ARBA00022801"/>
    </source>
</evidence>
<accession>A0A5N6HSD3</accession>
<dbReference type="RefSeq" id="XP_031937544.1">
    <property type="nucleotide sequence ID" value="XM_032085271.1"/>
</dbReference>
<organism evidence="12 13">
    <name type="scientific">Aspergillus pseudonomiae</name>
    <dbReference type="NCBI Taxonomy" id="1506151"/>
    <lineage>
        <taxon>Eukaryota</taxon>
        <taxon>Fungi</taxon>
        <taxon>Dikarya</taxon>
        <taxon>Ascomycota</taxon>
        <taxon>Pezizomycotina</taxon>
        <taxon>Eurotiomycetes</taxon>
        <taxon>Eurotiomycetidae</taxon>
        <taxon>Eurotiales</taxon>
        <taxon>Aspergillaceae</taxon>
        <taxon>Aspergillus</taxon>
        <taxon>Aspergillus subgen. Circumdati</taxon>
    </lineage>
</organism>
<dbReference type="EMBL" id="ML736819">
    <property type="protein sequence ID" value="KAE8400225.1"/>
    <property type="molecule type" value="Genomic_DNA"/>
</dbReference>
<name>A0A5N7D1D5_9EURO</name>
<evidence type="ECO:0000256" key="8">
    <source>
        <dbReference type="ARBA" id="ARBA00023295"/>
    </source>
</evidence>
<reference evidence="12 13" key="1">
    <citation type="submission" date="2019-04" db="EMBL/GenBank/DDBJ databases">
        <authorList>
            <consortium name="DOE Joint Genome Institute"/>
            <person name="Mondo S."/>
            <person name="Kjaerbolling I."/>
            <person name="Vesth T."/>
            <person name="Frisvad J.C."/>
            <person name="Nybo J.L."/>
            <person name="Theobald S."/>
            <person name="Kildgaard S."/>
            <person name="Isbrandt T."/>
            <person name="Kuo A."/>
            <person name="Sato A."/>
            <person name="Lyhne E.K."/>
            <person name="Kogle M.E."/>
            <person name="Wiebenga A."/>
            <person name="Kun R.S."/>
            <person name="Lubbers R.J."/>
            <person name="Makela M.R."/>
            <person name="Barry K."/>
            <person name="Chovatia M."/>
            <person name="Clum A."/>
            <person name="Daum C."/>
            <person name="Haridas S."/>
            <person name="He G."/>
            <person name="LaButti K."/>
            <person name="Lipzen A."/>
            <person name="Riley R."/>
            <person name="Salamov A."/>
            <person name="Simmons B.A."/>
            <person name="Magnuson J.K."/>
            <person name="Henrissat B."/>
            <person name="Mortensen U.H."/>
            <person name="Larsen T.O."/>
            <person name="Devries R.P."/>
            <person name="Grigoriev I.V."/>
            <person name="Machida M."/>
            <person name="Baker S.E."/>
            <person name="Andersen M.R."/>
            <person name="Cantor M.N."/>
            <person name="Hua S.X."/>
        </authorList>
    </citation>
    <scope>NUCLEOTIDE SEQUENCE [LARGE SCALE GENOMIC DNA]</scope>
    <source>
        <strain evidence="12 13">CBS 119388</strain>
    </source>
</reference>
<dbReference type="GO" id="GO:0016977">
    <property type="term" value="F:chitosanase activity"/>
    <property type="evidence" value="ECO:0007669"/>
    <property type="project" value="UniProtKB-EC"/>
</dbReference>
<dbReference type="PANTHER" id="PTHR42061">
    <property type="entry name" value="ENDO-CHITOSANASE"/>
    <property type="match status" value="1"/>
</dbReference>
<dbReference type="Proteomes" id="UP000325579">
    <property type="component" value="Unassembled WGS sequence"/>
</dbReference>
<dbReference type="GO" id="GO:0000272">
    <property type="term" value="P:polysaccharide catabolic process"/>
    <property type="evidence" value="ECO:0007669"/>
    <property type="project" value="UniProtKB-KW"/>
</dbReference>
<sequence length="329" mass="35120">MASKTTVSLSALYLMFGSFCLGKTADMSAFNNPSHGPPAADFAAADSLPVSVLQAAAAAASIVPKDATYPFSLGSSEKSTIHSDWVSFKEGAALSWVADMDVDCDGVNHKCEGNQDGQPQTNWGALSAYAVPYIVIPDRFLAANKDILPGNNIAAVICNGKMYYGILGDSNGDDPQITGEASWLMAKTCFPNDNLQGNNAHSSKDVTCKCSCRLNLPKKELLMNCKDILFTGERAVLPDNVMDKTYITDFDTLRTMGDKLARALASNLGTPNSTESESESASAAASLWAGREGEAILNISCWNAMAAWYRDTSDCDFLSWDFSLGHVVG</sequence>
<feature type="signal peptide" evidence="11">
    <location>
        <begin position="1"/>
        <end position="22"/>
    </location>
</feature>
<gene>
    <name evidence="12" type="ORF">BDV37DRAFT_274641</name>
</gene>
<evidence type="ECO:0000256" key="3">
    <source>
        <dbReference type="ARBA" id="ARBA00007799"/>
    </source>
</evidence>
<dbReference type="AlphaFoldDB" id="A0A5N7D1D5"/>
<comment type="function">
    <text evidence="10">Chitosanase catalyzing the endo-type cleavage of chitosan, the deacylated form of chitin. Chitosanase may be crucial in the degradation of the deacetylated portion of chitin in the fungal cell wall. Chitoolisaccharides produced by the hydrolysis of partially N-acetylated chitosan are known to have many biological activities, including antibacterial activity, immune-enhancing effects, and elicitor activity.</text>
</comment>
<dbReference type="GeneID" id="43669962"/>
<keyword evidence="9 11" id="KW-0624">Polysaccharide degradation</keyword>
<keyword evidence="7" id="KW-0119">Carbohydrate metabolism</keyword>
<protein>
    <recommendedName>
        <fullName evidence="11">Endo-chitosanase</fullName>
        <ecNumber evidence="11">3.2.1.132</ecNumber>
    </recommendedName>
</protein>
<feature type="chain" id="PRO_5041033988" description="Endo-chitosanase" evidence="11">
    <location>
        <begin position="23"/>
        <end position="329"/>
    </location>
</feature>
<keyword evidence="5 11" id="KW-0732">Signal</keyword>
<comment type="subcellular location">
    <subcellularLocation>
        <location evidence="2 11">Secreted</location>
    </subcellularLocation>
</comment>
<evidence type="ECO:0000256" key="5">
    <source>
        <dbReference type="ARBA" id="ARBA00022729"/>
    </source>
</evidence>
<evidence type="ECO:0000256" key="1">
    <source>
        <dbReference type="ARBA" id="ARBA00000405"/>
    </source>
</evidence>
<proteinExistence type="inferred from homology"/>
<evidence type="ECO:0000256" key="2">
    <source>
        <dbReference type="ARBA" id="ARBA00004613"/>
    </source>
</evidence>
<comment type="similarity">
    <text evidence="3 11">Belongs to the glycosyl hydrolase 75 family.</text>
</comment>
<evidence type="ECO:0000256" key="11">
    <source>
        <dbReference type="RuleBase" id="RU361208"/>
    </source>
</evidence>
<evidence type="ECO:0000256" key="10">
    <source>
        <dbReference type="ARBA" id="ARBA00029386"/>
    </source>
</evidence>
<keyword evidence="13" id="KW-1185">Reference proteome</keyword>
<keyword evidence="8 11" id="KW-0326">Glycosidase</keyword>
<evidence type="ECO:0000256" key="7">
    <source>
        <dbReference type="ARBA" id="ARBA00023277"/>
    </source>
</evidence>
<evidence type="ECO:0000313" key="13">
    <source>
        <dbReference type="Proteomes" id="UP000325579"/>
    </source>
</evidence>
<dbReference type="InterPro" id="IPR009939">
    <property type="entry name" value="Chitosanase_fungal"/>
</dbReference>
<dbReference type="EC" id="3.2.1.132" evidence="11"/>
<dbReference type="GO" id="GO:0005576">
    <property type="term" value="C:extracellular region"/>
    <property type="evidence" value="ECO:0007669"/>
    <property type="project" value="UniProtKB-SubCell"/>
</dbReference>
<evidence type="ECO:0000313" key="12">
    <source>
        <dbReference type="EMBL" id="KAE8400225.1"/>
    </source>
</evidence>
<comment type="catalytic activity">
    <reaction evidence="1 11">
        <text>Endohydrolysis of beta-(1-&gt;4)-linkages between D-glucosamine residues in a partly acetylated chitosan.</text>
        <dbReference type="EC" id="3.2.1.132"/>
    </reaction>
</comment>
<keyword evidence="4" id="KW-0964">Secreted</keyword>